<dbReference type="Proteomes" id="UP000257055">
    <property type="component" value="Unassembled WGS sequence"/>
</dbReference>
<sequence length="177" mass="21499">MMKIWMIGSVASGKTTLARKWQQELGIPYFELDIFVHGPKEDRFKRSKKEQWHEIKEMDKAGNWIVEGTYRESYHDLFRLADWVIFLDPPLALRKKRIWRRYLKQKWGLEKSHYSSNLKMLQAMYRWTKAFEKNRPAFLEMLERDSNHYICIQDETELEPLLEHLKDSLSKKMTEKD</sequence>
<comment type="caution">
    <text evidence="1">The sequence shown here is derived from an EMBL/GenBank/DDBJ whole genome shotgun (WGS) entry which is preliminary data.</text>
</comment>
<dbReference type="SUPFAM" id="SSF52540">
    <property type="entry name" value="P-loop containing nucleoside triphosphate hydrolases"/>
    <property type="match status" value="1"/>
</dbReference>
<organism evidence="1 2">
    <name type="scientific">Listeria kieliensis</name>
    <dbReference type="NCBI Taxonomy" id="1621700"/>
    <lineage>
        <taxon>Bacteria</taxon>
        <taxon>Bacillati</taxon>
        <taxon>Bacillota</taxon>
        <taxon>Bacilli</taxon>
        <taxon>Bacillales</taxon>
        <taxon>Listeriaceae</taxon>
        <taxon>Listeria</taxon>
    </lineage>
</organism>
<reference evidence="2" key="1">
    <citation type="submission" date="2015-04" db="EMBL/GenBank/DDBJ databases">
        <authorList>
            <person name="Schardt J."/>
            <person name="Mueller-Herbst S."/>
            <person name="Scherer S."/>
            <person name="Huptas C."/>
        </authorList>
    </citation>
    <scope>NUCLEOTIDE SEQUENCE [LARGE SCALE GENOMIC DNA]</scope>
    <source>
        <strain evidence="2">Kiel-L1</strain>
    </source>
</reference>
<gene>
    <name evidence="1" type="ORF">UR08_02835</name>
</gene>
<dbReference type="InterPro" id="IPR027417">
    <property type="entry name" value="P-loop_NTPase"/>
</dbReference>
<proteinExistence type="predicted"/>
<dbReference type="AlphaFoldDB" id="A0A3D8TUZ1"/>
<evidence type="ECO:0008006" key="3">
    <source>
        <dbReference type="Google" id="ProtNLM"/>
    </source>
</evidence>
<evidence type="ECO:0000313" key="1">
    <source>
        <dbReference type="EMBL" id="RDX02467.1"/>
    </source>
</evidence>
<dbReference type="Gene3D" id="3.40.50.300">
    <property type="entry name" value="P-loop containing nucleotide triphosphate hydrolases"/>
    <property type="match status" value="1"/>
</dbReference>
<name>A0A3D8TUZ1_9LIST</name>
<dbReference type="PANTHER" id="PTHR37816:SF2">
    <property type="entry name" value="DNA TOPOLOGY MODULATION PROTEIN FLAR-RELATED PROTEIN"/>
    <property type="match status" value="1"/>
</dbReference>
<dbReference type="EMBL" id="LARY01000001">
    <property type="protein sequence ID" value="RDX02467.1"/>
    <property type="molecule type" value="Genomic_DNA"/>
</dbReference>
<dbReference type="CDD" id="cd02019">
    <property type="entry name" value="NK"/>
    <property type="match status" value="1"/>
</dbReference>
<keyword evidence="2" id="KW-1185">Reference proteome</keyword>
<evidence type="ECO:0000313" key="2">
    <source>
        <dbReference type="Proteomes" id="UP000257055"/>
    </source>
</evidence>
<dbReference type="PANTHER" id="PTHR37816">
    <property type="entry name" value="YALI0E33011P"/>
    <property type="match status" value="1"/>
</dbReference>
<dbReference type="InterPro" id="IPR052922">
    <property type="entry name" value="Cytidylate_Kinase-2"/>
</dbReference>
<protein>
    <recommendedName>
        <fullName evidence="3">DNA topology modulation protein FlaR</fullName>
    </recommendedName>
</protein>
<accession>A0A3D8TUZ1</accession>